<evidence type="ECO:0000256" key="1">
    <source>
        <dbReference type="SAM" id="SignalP"/>
    </source>
</evidence>
<feature type="chain" id="PRO_5041990828" description="Secreted protein" evidence="1">
    <location>
        <begin position="18"/>
        <end position="65"/>
    </location>
</feature>
<keyword evidence="1" id="KW-0732">Signal</keyword>
<feature type="signal peptide" evidence="1">
    <location>
        <begin position="1"/>
        <end position="17"/>
    </location>
</feature>
<proteinExistence type="predicted"/>
<comment type="caution">
    <text evidence="2">The sequence shown here is derived from an EMBL/GenBank/DDBJ whole genome shotgun (WGS) entry which is preliminary data.</text>
</comment>
<accession>A0AAD8V9C3</accession>
<protein>
    <recommendedName>
        <fullName evidence="4">Secreted protein</fullName>
    </recommendedName>
</protein>
<dbReference type="RefSeq" id="XP_060419809.1">
    <property type="nucleotide sequence ID" value="XM_060556652.1"/>
</dbReference>
<dbReference type="EMBL" id="JAHLJV010000003">
    <property type="protein sequence ID" value="KAK1599147.1"/>
    <property type="molecule type" value="Genomic_DNA"/>
</dbReference>
<dbReference type="Proteomes" id="UP001230504">
    <property type="component" value="Unassembled WGS sequence"/>
</dbReference>
<evidence type="ECO:0000313" key="2">
    <source>
        <dbReference type="EMBL" id="KAK1599147.1"/>
    </source>
</evidence>
<name>A0AAD8V9C3_9PEZI</name>
<dbReference type="AlphaFoldDB" id="A0AAD8V9C3"/>
<reference evidence="2" key="1">
    <citation type="submission" date="2021-06" db="EMBL/GenBank/DDBJ databases">
        <title>Comparative genomics, transcriptomics and evolutionary studies reveal genomic signatures of adaptation to plant cell wall in hemibiotrophic fungi.</title>
        <authorList>
            <consortium name="DOE Joint Genome Institute"/>
            <person name="Baroncelli R."/>
            <person name="Diaz J.F."/>
            <person name="Benocci T."/>
            <person name="Peng M."/>
            <person name="Battaglia E."/>
            <person name="Haridas S."/>
            <person name="Andreopoulos W."/>
            <person name="Labutti K."/>
            <person name="Pangilinan J."/>
            <person name="Floch G.L."/>
            <person name="Makela M.R."/>
            <person name="Henrissat B."/>
            <person name="Grigoriev I.V."/>
            <person name="Crouch J.A."/>
            <person name="De Vries R.P."/>
            <person name="Sukno S.A."/>
            <person name="Thon M.R."/>
        </authorList>
    </citation>
    <scope>NUCLEOTIDE SEQUENCE</scope>
    <source>
        <strain evidence="2">CBS 125086</strain>
    </source>
</reference>
<sequence>MASVWLLPSLLFSTTTTMMMVVVMAMNSRNDGELSAIYRGTWFTAARLTYLLYRRGICVPMYCDG</sequence>
<keyword evidence="3" id="KW-1185">Reference proteome</keyword>
<organism evidence="2 3">
    <name type="scientific">Colletotrichum navitas</name>
    <dbReference type="NCBI Taxonomy" id="681940"/>
    <lineage>
        <taxon>Eukaryota</taxon>
        <taxon>Fungi</taxon>
        <taxon>Dikarya</taxon>
        <taxon>Ascomycota</taxon>
        <taxon>Pezizomycotina</taxon>
        <taxon>Sordariomycetes</taxon>
        <taxon>Hypocreomycetidae</taxon>
        <taxon>Glomerellales</taxon>
        <taxon>Glomerellaceae</taxon>
        <taxon>Colletotrichum</taxon>
        <taxon>Colletotrichum graminicola species complex</taxon>
    </lineage>
</organism>
<evidence type="ECO:0000313" key="3">
    <source>
        <dbReference type="Proteomes" id="UP001230504"/>
    </source>
</evidence>
<dbReference type="GeneID" id="85440892"/>
<gene>
    <name evidence="2" type="ORF">LY79DRAFT_537103</name>
</gene>
<evidence type="ECO:0008006" key="4">
    <source>
        <dbReference type="Google" id="ProtNLM"/>
    </source>
</evidence>